<dbReference type="OrthoDB" id="583051at2"/>
<evidence type="ECO:0000313" key="1">
    <source>
        <dbReference type="EMBL" id="TLM90101.1"/>
    </source>
</evidence>
<comment type="caution">
    <text evidence="1">The sequence shown here is derived from an EMBL/GenBank/DDBJ whole genome shotgun (WGS) entry which is preliminary data.</text>
</comment>
<organism evidence="1 2">
    <name type="scientific">Hymenobacter jeollabukensis</name>
    <dbReference type="NCBI Taxonomy" id="2025313"/>
    <lineage>
        <taxon>Bacteria</taxon>
        <taxon>Pseudomonadati</taxon>
        <taxon>Bacteroidota</taxon>
        <taxon>Cytophagia</taxon>
        <taxon>Cytophagales</taxon>
        <taxon>Hymenobacteraceae</taxon>
        <taxon>Hymenobacter</taxon>
    </lineage>
</organism>
<proteinExistence type="predicted"/>
<dbReference type="RefSeq" id="WP_138080100.1">
    <property type="nucleotide sequence ID" value="NZ_VAJM01000010.1"/>
</dbReference>
<protein>
    <submittedName>
        <fullName evidence="1">Uncharacterized protein</fullName>
    </submittedName>
</protein>
<evidence type="ECO:0000313" key="2">
    <source>
        <dbReference type="Proteomes" id="UP000305517"/>
    </source>
</evidence>
<keyword evidence="2" id="KW-1185">Reference proteome</keyword>
<dbReference type="EMBL" id="VAJM01000010">
    <property type="protein sequence ID" value="TLM90101.1"/>
    <property type="molecule type" value="Genomic_DNA"/>
</dbReference>
<accession>A0A5R8WLL4</accession>
<reference evidence="1 2" key="1">
    <citation type="submission" date="2019-05" db="EMBL/GenBank/DDBJ databases">
        <title>Hymenobacter edaphi sp. nov., isolated from abandoned arsenic-contaminated farmland soil.</title>
        <authorList>
            <person name="Nie L."/>
        </authorList>
    </citation>
    <scope>NUCLEOTIDE SEQUENCE [LARGE SCALE GENOMIC DNA]</scope>
    <source>
        <strain evidence="1 2">1-3-3-8</strain>
    </source>
</reference>
<dbReference type="Proteomes" id="UP000305517">
    <property type="component" value="Unassembled WGS sequence"/>
</dbReference>
<sequence length="348" mass="40214">MAHPKQIEHNKLMSVFYKDARIKECLHPNQAECKGAIKKTHSIQRNGRLSIMEGEVGGVNGIYSFLTNEYDWRGGLANLKLLGKGEASTFFGFCDYHDSTLFSPIENFEFDGSDKHLFLHSYRAHAHSYYMKKGSINAYEKKSDYTKILPEENLDATIFSSKLGLKDMQSSKGMLDDMLLRESYSELEYFFHIVPRLHPVACSASFSPRYSYSGEKLNTNPLAEYWSSIMLTVLPDISNQSIIIMACLPHEDYSIKFIDSISDLPNHKLEKAVSSIMIDYLENTFISPLLWNAFSRNEKNKLLLEIEQTAPHSLRRIFNKGFFNSFINFFDVKYQQNKLLQYKNRNHK</sequence>
<name>A0A5R8WLL4_9BACT</name>
<gene>
    <name evidence="1" type="ORF">FDY95_18980</name>
</gene>
<dbReference type="AlphaFoldDB" id="A0A5R8WLL4"/>